<evidence type="ECO:0000313" key="3">
    <source>
        <dbReference type="Proteomes" id="UP000005237"/>
    </source>
</evidence>
<dbReference type="EnsemblMetazoa" id="CJA31374.1">
    <property type="protein sequence ID" value="CJA31374.1"/>
    <property type="gene ID" value="WBGene00207221"/>
</dbReference>
<accession>A0A8R1EB38</accession>
<dbReference type="Gene3D" id="2.30.29.30">
    <property type="entry name" value="Pleckstrin-homology domain (PH domain)/Phosphotyrosine-binding domain (PTB)"/>
    <property type="match status" value="1"/>
</dbReference>
<dbReference type="InterPro" id="IPR011993">
    <property type="entry name" value="PH-like_dom_sf"/>
</dbReference>
<proteinExistence type="predicted"/>
<evidence type="ECO:0000313" key="2">
    <source>
        <dbReference type="EnsemblMetazoa" id="CJA31374.1"/>
    </source>
</evidence>
<keyword evidence="3" id="KW-1185">Reference proteome</keyword>
<reference evidence="2" key="2">
    <citation type="submission" date="2022-06" db="UniProtKB">
        <authorList>
            <consortium name="EnsemblMetazoa"/>
        </authorList>
    </citation>
    <scope>IDENTIFICATION</scope>
    <source>
        <strain evidence="2">DF5081</strain>
    </source>
</reference>
<dbReference type="Proteomes" id="UP000005237">
    <property type="component" value="Unassembled WGS sequence"/>
</dbReference>
<name>A0A8R1EB38_CAEJA</name>
<evidence type="ECO:0000256" key="1">
    <source>
        <dbReference type="SAM" id="MobiDB-lite"/>
    </source>
</evidence>
<organism evidence="2 3">
    <name type="scientific">Caenorhabditis japonica</name>
    <dbReference type="NCBI Taxonomy" id="281687"/>
    <lineage>
        <taxon>Eukaryota</taxon>
        <taxon>Metazoa</taxon>
        <taxon>Ecdysozoa</taxon>
        <taxon>Nematoda</taxon>
        <taxon>Chromadorea</taxon>
        <taxon>Rhabditida</taxon>
        <taxon>Rhabditina</taxon>
        <taxon>Rhabditomorpha</taxon>
        <taxon>Rhabditoidea</taxon>
        <taxon>Rhabditidae</taxon>
        <taxon>Peloderinae</taxon>
        <taxon>Caenorhabditis</taxon>
    </lineage>
</organism>
<protein>
    <submittedName>
        <fullName evidence="2">Uncharacterized protein</fullName>
    </submittedName>
</protein>
<feature type="region of interest" description="Disordered" evidence="1">
    <location>
        <begin position="156"/>
        <end position="180"/>
    </location>
</feature>
<sequence>MEEPSTSEFAVNFIGVIPNENYAGLDDFGRTDFLRIYDRAQVNKVIKTVACDEVDFKSYVLRVLTSKIQVIERKSKNCCFEVSIPLIFSCGSLSEDGLVLFTFNIAPYQANQNYRDLLVLALPDEKTAEKLSEELNAKFARFAEQQLQTASLNSKSLSSLEASSPRANLDTPLTDDSRQSSDFSKAINEASLSHFENFYFPTYVSNSSLNSN</sequence>
<reference evidence="3" key="1">
    <citation type="submission" date="2010-08" db="EMBL/GenBank/DDBJ databases">
        <authorList>
            <consortium name="Caenorhabditis japonica Sequencing Consortium"/>
            <person name="Wilson R.K."/>
        </authorList>
    </citation>
    <scope>NUCLEOTIDE SEQUENCE [LARGE SCALE GENOMIC DNA]</scope>
    <source>
        <strain evidence="3">DF5081</strain>
    </source>
</reference>
<dbReference type="AlphaFoldDB" id="A0A8R1EB38"/>